<dbReference type="Pfam" id="PF00117">
    <property type="entry name" value="GATase"/>
    <property type="match status" value="1"/>
</dbReference>
<evidence type="ECO:0000256" key="8">
    <source>
        <dbReference type="ARBA" id="ARBA00023102"/>
    </source>
</evidence>
<evidence type="ECO:0000259" key="14">
    <source>
        <dbReference type="Pfam" id="PF00117"/>
    </source>
</evidence>
<keyword evidence="4 12" id="KW-0963">Cytoplasm</keyword>
<dbReference type="GO" id="GO:0000105">
    <property type="term" value="P:L-histidine biosynthetic process"/>
    <property type="evidence" value="ECO:0007669"/>
    <property type="project" value="UniProtKB-UniRule"/>
</dbReference>
<comment type="catalytic activity">
    <reaction evidence="10 12">
        <text>5-[(5-phospho-1-deoxy-D-ribulos-1-ylimino)methylamino]-1-(5-phospho-beta-D-ribosyl)imidazole-4-carboxamide + L-glutamine = D-erythro-1-(imidazol-4-yl)glycerol 3-phosphate + 5-amino-1-(5-phospho-beta-D-ribosyl)imidazole-4-carboxamide + L-glutamate + H(+)</text>
        <dbReference type="Rhea" id="RHEA:24793"/>
        <dbReference type="ChEBI" id="CHEBI:15378"/>
        <dbReference type="ChEBI" id="CHEBI:29985"/>
        <dbReference type="ChEBI" id="CHEBI:58278"/>
        <dbReference type="ChEBI" id="CHEBI:58359"/>
        <dbReference type="ChEBI" id="CHEBI:58475"/>
        <dbReference type="ChEBI" id="CHEBI:58525"/>
        <dbReference type="EC" id="4.3.2.10"/>
    </reaction>
</comment>
<keyword evidence="9 12" id="KW-0456">Lyase</keyword>
<dbReference type="FunFam" id="3.40.50.880:FF:000009">
    <property type="entry name" value="Imidazole glycerol phosphate synthase subunit HisH"/>
    <property type="match status" value="1"/>
</dbReference>
<reference evidence="15 16" key="1">
    <citation type="submission" date="2016-10" db="EMBL/GenBank/DDBJ databases">
        <authorList>
            <person name="de Groot N.N."/>
        </authorList>
    </citation>
    <scope>NUCLEOTIDE SEQUENCE [LARGE SCALE GENOMIC DNA]</scope>
    <source>
        <strain evidence="15 16">CGMCC 1.10449</strain>
    </source>
</reference>
<evidence type="ECO:0000313" key="16">
    <source>
        <dbReference type="Proteomes" id="UP000199444"/>
    </source>
</evidence>
<evidence type="ECO:0000256" key="10">
    <source>
        <dbReference type="ARBA" id="ARBA00047838"/>
    </source>
</evidence>
<keyword evidence="6 12" id="KW-0378">Hydrolase</keyword>
<dbReference type="RefSeq" id="WP_092494148.1">
    <property type="nucleotide sequence ID" value="NZ_FNKD01000004.1"/>
</dbReference>
<dbReference type="PROSITE" id="PS51273">
    <property type="entry name" value="GATASE_TYPE_1"/>
    <property type="match status" value="1"/>
</dbReference>
<sequence length="201" mass="22099">MIAIIDYGAGNIKSLQFALTKLELDSCLTTDKQTIENATAIILPGVGAFKDAIEALGELDLIRTIQQEASSGKPLLGICLGMQLFYERSYEDGDWQGLGLIQGDVKRIAESVKVPHMGWNTLSHRQKNPLLSNIKENAYVYFVHSYAVSSYQKEDLVSSADYGGMVPAVVQKENIIGMQFHPEKSGEVGLQLLQNFGEMIS</sequence>
<proteinExistence type="inferred from homology"/>
<evidence type="ECO:0000256" key="3">
    <source>
        <dbReference type="ARBA" id="ARBA00011152"/>
    </source>
</evidence>
<dbReference type="SUPFAM" id="SSF52317">
    <property type="entry name" value="Class I glutamine amidotransferase-like"/>
    <property type="match status" value="1"/>
</dbReference>
<evidence type="ECO:0000256" key="7">
    <source>
        <dbReference type="ARBA" id="ARBA00022962"/>
    </source>
</evidence>
<evidence type="ECO:0000256" key="13">
    <source>
        <dbReference type="PIRSR" id="PIRSR000495-1"/>
    </source>
</evidence>
<dbReference type="GO" id="GO:0000107">
    <property type="term" value="F:imidazoleglycerol-phosphate synthase activity"/>
    <property type="evidence" value="ECO:0007669"/>
    <property type="project" value="UniProtKB-UniRule"/>
</dbReference>
<organism evidence="15 16">
    <name type="scientific">Virgibacillus salinus</name>
    <dbReference type="NCBI Taxonomy" id="553311"/>
    <lineage>
        <taxon>Bacteria</taxon>
        <taxon>Bacillati</taxon>
        <taxon>Bacillota</taxon>
        <taxon>Bacilli</taxon>
        <taxon>Bacillales</taxon>
        <taxon>Bacillaceae</taxon>
        <taxon>Virgibacillus</taxon>
    </lineage>
</organism>
<evidence type="ECO:0000256" key="2">
    <source>
        <dbReference type="ARBA" id="ARBA00005091"/>
    </source>
</evidence>
<dbReference type="UniPathway" id="UPA00031">
    <property type="reaction ID" value="UER00010"/>
</dbReference>
<evidence type="ECO:0000313" key="15">
    <source>
        <dbReference type="EMBL" id="SDR04503.1"/>
    </source>
</evidence>
<dbReference type="EMBL" id="FNKD01000004">
    <property type="protein sequence ID" value="SDR04503.1"/>
    <property type="molecule type" value="Genomic_DNA"/>
</dbReference>
<comment type="subcellular location">
    <subcellularLocation>
        <location evidence="1 12">Cytoplasm</location>
    </subcellularLocation>
</comment>
<dbReference type="EC" id="3.5.1.2" evidence="12"/>
<dbReference type="NCBIfam" id="TIGR01855">
    <property type="entry name" value="IMP_synth_hisH"/>
    <property type="match status" value="1"/>
</dbReference>
<keyword evidence="16" id="KW-1185">Reference proteome</keyword>
<keyword evidence="15" id="KW-0808">Transferase</keyword>
<comment type="catalytic activity">
    <reaction evidence="11 12">
        <text>L-glutamine + H2O = L-glutamate + NH4(+)</text>
        <dbReference type="Rhea" id="RHEA:15889"/>
        <dbReference type="ChEBI" id="CHEBI:15377"/>
        <dbReference type="ChEBI" id="CHEBI:28938"/>
        <dbReference type="ChEBI" id="CHEBI:29985"/>
        <dbReference type="ChEBI" id="CHEBI:58359"/>
        <dbReference type="EC" id="3.5.1.2"/>
    </reaction>
</comment>
<dbReference type="InterPro" id="IPR017926">
    <property type="entry name" value="GATASE"/>
</dbReference>
<evidence type="ECO:0000256" key="6">
    <source>
        <dbReference type="ARBA" id="ARBA00022801"/>
    </source>
</evidence>
<comment type="pathway">
    <text evidence="2 12">Amino-acid biosynthesis; L-histidine biosynthesis; L-histidine from 5-phospho-alpha-D-ribose 1-diphosphate: step 5/9.</text>
</comment>
<protein>
    <recommendedName>
        <fullName evidence="12">Imidazole glycerol phosphate synthase subunit HisH</fullName>
        <ecNumber evidence="12">4.3.2.10</ecNumber>
    </recommendedName>
    <alternativeName>
        <fullName evidence="12">IGP synthase glutaminase subunit</fullName>
        <ecNumber evidence="12">3.5.1.2</ecNumber>
    </alternativeName>
    <alternativeName>
        <fullName evidence="12">IGP synthase subunit HisH</fullName>
    </alternativeName>
    <alternativeName>
        <fullName evidence="12">ImGP synthase subunit HisH</fullName>
        <shortName evidence="12">IGPS subunit HisH</shortName>
    </alternativeName>
</protein>
<feature type="active site" evidence="12 13">
    <location>
        <position position="181"/>
    </location>
</feature>
<dbReference type="GO" id="GO:0005737">
    <property type="term" value="C:cytoplasm"/>
    <property type="evidence" value="ECO:0007669"/>
    <property type="project" value="UniProtKB-SubCell"/>
</dbReference>
<dbReference type="Gene3D" id="3.40.50.880">
    <property type="match status" value="1"/>
</dbReference>
<evidence type="ECO:0000256" key="12">
    <source>
        <dbReference type="HAMAP-Rule" id="MF_00278"/>
    </source>
</evidence>
<dbReference type="GO" id="GO:0016829">
    <property type="term" value="F:lyase activity"/>
    <property type="evidence" value="ECO:0007669"/>
    <property type="project" value="UniProtKB-KW"/>
</dbReference>
<dbReference type="EC" id="4.3.2.10" evidence="12"/>
<feature type="active site" evidence="12 13">
    <location>
        <position position="183"/>
    </location>
</feature>
<evidence type="ECO:0000256" key="5">
    <source>
        <dbReference type="ARBA" id="ARBA00022605"/>
    </source>
</evidence>
<comment type="function">
    <text evidence="12">IGPS catalyzes the conversion of PRFAR and glutamine to IGP, AICAR and glutamate. The HisH subunit catalyzes the hydrolysis of glutamine to glutamate and ammonia as part of the synthesis of IGP and AICAR. The resulting ammonia molecule is channeled to the active site of HisF.</text>
</comment>
<keyword evidence="5 12" id="KW-0028">Amino-acid biosynthesis</keyword>
<evidence type="ECO:0000256" key="9">
    <source>
        <dbReference type="ARBA" id="ARBA00023239"/>
    </source>
</evidence>
<gene>
    <name evidence="12" type="primary">hisH</name>
    <name evidence="15" type="ORF">SAMN05216231_3419</name>
</gene>
<feature type="domain" description="Glutamine amidotransferase" evidence="14">
    <location>
        <begin position="4"/>
        <end position="196"/>
    </location>
</feature>
<dbReference type="STRING" id="553311.SAMN05216231_3419"/>
<name>A0A1H1FTU5_9BACI</name>
<dbReference type="GO" id="GO:0004359">
    <property type="term" value="F:glutaminase activity"/>
    <property type="evidence" value="ECO:0007669"/>
    <property type="project" value="UniProtKB-EC"/>
</dbReference>
<dbReference type="InterPro" id="IPR010139">
    <property type="entry name" value="Imidazole-glycPsynth_HisH"/>
</dbReference>
<accession>A0A1H1FTU5</accession>
<comment type="subunit">
    <text evidence="3 12">Heterodimer of HisH and HisF.</text>
</comment>
<feature type="active site" description="Nucleophile" evidence="12 13">
    <location>
        <position position="79"/>
    </location>
</feature>
<keyword evidence="7 12" id="KW-0315">Glutamine amidotransferase</keyword>
<keyword evidence="8 12" id="KW-0368">Histidine biosynthesis</keyword>
<dbReference type="HAMAP" id="MF_00278">
    <property type="entry name" value="HisH"/>
    <property type="match status" value="1"/>
</dbReference>
<dbReference type="CDD" id="cd01748">
    <property type="entry name" value="GATase1_IGP_Synthase"/>
    <property type="match status" value="1"/>
</dbReference>
<dbReference type="PIRSF" id="PIRSF000495">
    <property type="entry name" value="Amidotransf_hisH"/>
    <property type="match status" value="1"/>
</dbReference>
<dbReference type="Proteomes" id="UP000199444">
    <property type="component" value="Unassembled WGS sequence"/>
</dbReference>
<dbReference type="AlphaFoldDB" id="A0A1H1FTU5"/>
<dbReference type="InterPro" id="IPR029062">
    <property type="entry name" value="Class_I_gatase-like"/>
</dbReference>
<evidence type="ECO:0000256" key="4">
    <source>
        <dbReference type="ARBA" id="ARBA00022490"/>
    </source>
</evidence>
<evidence type="ECO:0000256" key="11">
    <source>
        <dbReference type="ARBA" id="ARBA00049534"/>
    </source>
</evidence>
<evidence type="ECO:0000256" key="1">
    <source>
        <dbReference type="ARBA" id="ARBA00004496"/>
    </source>
</evidence>
<dbReference type="PANTHER" id="PTHR42701:SF1">
    <property type="entry name" value="IMIDAZOLE GLYCEROL PHOSPHATE SYNTHASE SUBUNIT HISH"/>
    <property type="match status" value="1"/>
</dbReference>
<dbReference type="PANTHER" id="PTHR42701">
    <property type="entry name" value="IMIDAZOLE GLYCEROL PHOSPHATE SYNTHASE SUBUNIT HISH"/>
    <property type="match status" value="1"/>
</dbReference>